<dbReference type="InterPro" id="IPR008929">
    <property type="entry name" value="Chondroitin_lyas"/>
</dbReference>
<accession>A0ABY7VN15</accession>
<protein>
    <recommendedName>
        <fullName evidence="3">Heparinase II N-terminal domain-containing protein</fullName>
    </recommendedName>
</protein>
<dbReference type="EMBL" id="CP117811">
    <property type="protein sequence ID" value="WDE95252.1"/>
    <property type="molecule type" value="Genomic_DNA"/>
</dbReference>
<evidence type="ECO:0000313" key="2">
    <source>
        <dbReference type="Proteomes" id="UP001214250"/>
    </source>
</evidence>
<keyword evidence="2" id="KW-1185">Reference proteome</keyword>
<dbReference type="Gene3D" id="1.50.10.100">
    <property type="entry name" value="Chondroitin AC/alginate lyase"/>
    <property type="match status" value="1"/>
</dbReference>
<dbReference type="Gene3D" id="2.70.98.70">
    <property type="match status" value="1"/>
</dbReference>
<sequence>MKLQKKIPFLFLLSINVISLCQLIGQESRGVLPEELTAEEILNGNYIWPDSPKIDIQRVGQEKGFKQNAFGKMPEVGIHPRLLFSEEDIPKIQKRIKNTRMGTKSYANMKRRVAVQSADGTAYSNTLEALESGDVERAANLISDYKNAGKGPITAYHHRHSFVYPLLFDSFICLIENDEERGEKLAKATATLAKIYQARFDAMDADAKAAKIESTNQVNGDGNQMHPNGQLNSDVWRSGRRKAFDGDPFYVYAYDFNFKWMNELDRSTCRQTINSFINGKTTMGSHMPHHFRNWNWVAIGSGGLLSSAAATLGEEGNDARVYNHARELINDYLTYGWSEKGASREAIAYTQFGLRWLMPAMVTLARNGDNLWNTDNWYKSLEWYAQSVQNEDGRFLSHGDGGNDGVLDLTAIMFKNAYPDSELADYVLAETLTGSDDPETDKGLMLLRTIFAVDPDKDLEEYKKGSELELAITHFDPERNQLITRNKWGRDQLKLNFECRADSFAPNHQHADRGIFSITGAGKTWGTEHFRGIESRHHSVVTIDYKGQGYFAPPGKWLSLVDNEHATFGVCDSKYAYDWYFHPTLSGFADKNKSRRKYARWSRFVEDTDLWLKDHPDFDWKANIDRSPQIEKYWRGFEKGDPRMWDEYSRPVRVPFNPVEKAFRTAGLIRGENPYVLIMDDIKKDDKAHTYDWNMMFDPDTELISIDTDEILLGSNTDLIKGGFTYTFKRKGPKKASQLYIKVLERTIPKDVQHNPEIRLETADFKEARKWPEGRSYGLTKRLVIPSFSREPKFKVLLFPHYQGDELPKIEWNNDKTEVKIQWKNQIDILSFSQADGGRTRVVIERNGKIISEVD</sequence>
<organism evidence="1 2">
    <name type="scientific">Lentisphaera profundi</name>
    <dbReference type="NCBI Taxonomy" id="1658616"/>
    <lineage>
        <taxon>Bacteria</taxon>
        <taxon>Pseudomonadati</taxon>
        <taxon>Lentisphaerota</taxon>
        <taxon>Lentisphaeria</taxon>
        <taxon>Lentisphaerales</taxon>
        <taxon>Lentisphaeraceae</taxon>
        <taxon>Lentisphaera</taxon>
    </lineage>
</organism>
<reference evidence="1 2" key="1">
    <citation type="submission" date="2023-02" db="EMBL/GenBank/DDBJ databases">
        <title>Genome sequence of Lentisphaera profundi SAORIC-696.</title>
        <authorList>
            <person name="Kim e."/>
            <person name="Cho J.-C."/>
            <person name="Choi A."/>
            <person name="Kang I."/>
        </authorList>
    </citation>
    <scope>NUCLEOTIDE SEQUENCE [LARGE SCALE GENOMIC DNA]</scope>
    <source>
        <strain evidence="1 2">SAORIC-696</strain>
    </source>
</reference>
<dbReference type="Proteomes" id="UP001214250">
    <property type="component" value="Chromosome 1"/>
</dbReference>
<dbReference type="SUPFAM" id="SSF48230">
    <property type="entry name" value="Chondroitin AC/alginate lyase"/>
    <property type="match status" value="1"/>
</dbReference>
<proteinExistence type="predicted"/>
<evidence type="ECO:0008006" key="3">
    <source>
        <dbReference type="Google" id="ProtNLM"/>
    </source>
</evidence>
<name>A0ABY7VN15_9BACT</name>
<evidence type="ECO:0000313" key="1">
    <source>
        <dbReference type="EMBL" id="WDE95252.1"/>
    </source>
</evidence>
<dbReference type="RefSeq" id="WP_274148642.1">
    <property type="nucleotide sequence ID" value="NZ_CP117811.1"/>
</dbReference>
<gene>
    <name evidence="1" type="ORF">PQO03_05900</name>
</gene>